<name>A0A1H7AA55_9BACT</name>
<sequence length="64" mass="7891">MANTCYPFSFFQIKLNNFIPQLTFIKIRMIFVVYRDIQPILSYKMIETWQVLHWRNRDSSFPNE</sequence>
<organism evidence="1 2">
    <name type="scientific">Cyclobacterium xiamenense</name>
    <dbReference type="NCBI Taxonomy" id="1297121"/>
    <lineage>
        <taxon>Bacteria</taxon>
        <taxon>Pseudomonadati</taxon>
        <taxon>Bacteroidota</taxon>
        <taxon>Cytophagia</taxon>
        <taxon>Cytophagales</taxon>
        <taxon>Cyclobacteriaceae</taxon>
        <taxon>Cyclobacterium</taxon>
    </lineage>
</organism>
<dbReference type="AlphaFoldDB" id="A0A1H7AA55"/>
<reference evidence="2" key="1">
    <citation type="submission" date="2016-10" db="EMBL/GenBank/DDBJ databases">
        <authorList>
            <person name="Varghese N."/>
            <person name="Submissions S."/>
        </authorList>
    </citation>
    <scope>NUCLEOTIDE SEQUENCE [LARGE SCALE GENOMIC DNA]</scope>
    <source>
        <strain evidence="2">IBRC-M 10761</strain>
    </source>
</reference>
<evidence type="ECO:0000313" key="1">
    <source>
        <dbReference type="EMBL" id="SEJ58962.1"/>
    </source>
</evidence>
<keyword evidence="2" id="KW-1185">Reference proteome</keyword>
<dbReference type="Proteomes" id="UP000199403">
    <property type="component" value="Unassembled WGS sequence"/>
</dbReference>
<evidence type="ECO:0000313" key="2">
    <source>
        <dbReference type="Proteomes" id="UP000199403"/>
    </source>
</evidence>
<dbReference type="EMBL" id="FNZH01000005">
    <property type="protein sequence ID" value="SEJ58962.1"/>
    <property type="molecule type" value="Genomic_DNA"/>
</dbReference>
<proteinExistence type="predicted"/>
<gene>
    <name evidence="1" type="ORF">SAMN05192553_105271</name>
</gene>
<accession>A0A1H7AA55</accession>
<protein>
    <submittedName>
        <fullName evidence="1">Uncharacterized protein</fullName>
    </submittedName>
</protein>